<dbReference type="Gene3D" id="3.20.20.70">
    <property type="entry name" value="Aldolase class I"/>
    <property type="match status" value="1"/>
</dbReference>
<proteinExistence type="predicted"/>
<keyword evidence="2" id="KW-0413">Isomerase</keyword>
<keyword evidence="4" id="KW-1185">Reference proteome</keyword>
<dbReference type="AlphaFoldDB" id="A0A285SJG9"/>
<dbReference type="GO" id="GO:0005975">
    <property type="term" value="P:carbohydrate metabolic process"/>
    <property type="evidence" value="ECO:0007669"/>
    <property type="project" value="InterPro"/>
</dbReference>
<reference evidence="4" key="1">
    <citation type="submission" date="2017-08" db="EMBL/GenBank/DDBJ databases">
        <authorList>
            <person name="Varghese N."/>
            <person name="Submissions S."/>
        </authorList>
    </citation>
    <scope>NUCLEOTIDE SEQUENCE [LARGE SCALE GENOMIC DNA]</scope>
    <source>
        <strain evidence="4">JA276</strain>
    </source>
</reference>
<accession>A0A285SJG9</accession>
<name>A0A285SJG9_9RHOB</name>
<dbReference type="GO" id="GO:0016857">
    <property type="term" value="F:racemase and epimerase activity, acting on carbohydrates and derivatives"/>
    <property type="evidence" value="ECO:0007669"/>
    <property type="project" value="InterPro"/>
</dbReference>
<dbReference type="Proteomes" id="UP000219111">
    <property type="component" value="Unassembled WGS sequence"/>
</dbReference>
<dbReference type="PANTHER" id="PTHR11749">
    <property type="entry name" value="RIBULOSE-5-PHOSPHATE-3-EPIMERASE"/>
    <property type="match status" value="1"/>
</dbReference>
<evidence type="ECO:0000256" key="2">
    <source>
        <dbReference type="ARBA" id="ARBA00023235"/>
    </source>
</evidence>
<protein>
    <submittedName>
        <fullName evidence="3">Ribulose-phosphate 3-epimerase</fullName>
    </submittedName>
</protein>
<dbReference type="InterPro" id="IPR013785">
    <property type="entry name" value="Aldolase_TIM"/>
</dbReference>
<dbReference type="InterPro" id="IPR011060">
    <property type="entry name" value="RibuloseP-bd_barrel"/>
</dbReference>
<dbReference type="GO" id="GO:0046872">
    <property type="term" value="F:metal ion binding"/>
    <property type="evidence" value="ECO:0007669"/>
    <property type="project" value="UniProtKB-KW"/>
</dbReference>
<evidence type="ECO:0000313" key="4">
    <source>
        <dbReference type="Proteomes" id="UP000219111"/>
    </source>
</evidence>
<dbReference type="InterPro" id="IPR000056">
    <property type="entry name" value="Ribul_P_3_epim-like"/>
</dbReference>
<sequence length="238" mass="23772">MISVTRALRARARGIGVGVFAAPAAAMGAALDALDGLEVVHFDIMDGVFVPQLTGGAAFVAALGTEVLRDVHLMVANPSAQVAGFAAAGADIITVHAEAPGAAEALARVRAEAERLGRPILAGLGVMPGTEIADLDALLALEPDLVLVLALDPRDGAPANVPEAAARLAALRARCAPFAPVLAIDGGITDKSIEAACATGADLVVSGSAIFKAADPAEMLARLSAVRAANDLGGDHAK</sequence>
<dbReference type="SUPFAM" id="SSF51366">
    <property type="entry name" value="Ribulose-phoshate binding barrel"/>
    <property type="match status" value="1"/>
</dbReference>
<dbReference type="EMBL" id="OBMT01000006">
    <property type="protein sequence ID" value="SOC08024.1"/>
    <property type="molecule type" value="Genomic_DNA"/>
</dbReference>
<dbReference type="Pfam" id="PF00834">
    <property type="entry name" value="Ribul_P_3_epim"/>
    <property type="match status" value="1"/>
</dbReference>
<dbReference type="RefSeq" id="WP_097070081.1">
    <property type="nucleotide sequence ID" value="NZ_OBMT01000006.1"/>
</dbReference>
<gene>
    <name evidence="3" type="ORF">SAMN05877831_106123</name>
</gene>
<dbReference type="OrthoDB" id="5676666at2"/>
<organism evidence="3 4">
    <name type="scientific">Rhodobacter maris</name>
    <dbReference type="NCBI Taxonomy" id="446682"/>
    <lineage>
        <taxon>Bacteria</taxon>
        <taxon>Pseudomonadati</taxon>
        <taxon>Pseudomonadota</taxon>
        <taxon>Alphaproteobacteria</taxon>
        <taxon>Rhodobacterales</taxon>
        <taxon>Rhodobacter group</taxon>
        <taxon>Rhodobacter</taxon>
    </lineage>
</organism>
<keyword evidence="1" id="KW-0479">Metal-binding</keyword>
<evidence type="ECO:0000313" key="3">
    <source>
        <dbReference type="EMBL" id="SOC08024.1"/>
    </source>
</evidence>
<evidence type="ECO:0000256" key="1">
    <source>
        <dbReference type="ARBA" id="ARBA00022723"/>
    </source>
</evidence>